<dbReference type="EMBL" id="BJUZ01000002">
    <property type="protein sequence ID" value="GEK93847.1"/>
    <property type="molecule type" value="Genomic_DNA"/>
</dbReference>
<reference evidence="2 3" key="1">
    <citation type="submission" date="2019-07" db="EMBL/GenBank/DDBJ databases">
        <title>Whole genome shotgun sequence of Gluconobacter wancherniae NBRC 103581.</title>
        <authorList>
            <person name="Hosoyama A."/>
            <person name="Uohara A."/>
            <person name="Ohji S."/>
            <person name="Ichikawa N."/>
        </authorList>
    </citation>
    <scope>NUCLEOTIDE SEQUENCE [LARGE SCALE GENOMIC DNA]</scope>
    <source>
        <strain evidence="2 3">NBRC 103581</strain>
    </source>
</reference>
<evidence type="ECO:0000256" key="1">
    <source>
        <dbReference type="SAM" id="Phobius"/>
    </source>
</evidence>
<dbReference type="PANTHER" id="PTHR34989:SF1">
    <property type="entry name" value="PROTEIN HDED"/>
    <property type="match status" value="1"/>
</dbReference>
<dbReference type="OrthoDB" id="9815400at2"/>
<keyword evidence="1" id="KW-0472">Membrane</keyword>
<comment type="caution">
    <text evidence="2">The sequence shown here is derived from an EMBL/GenBank/DDBJ whole genome shotgun (WGS) entry which is preliminary data.</text>
</comment>
<proteinExistence type="predicted"/>
<dbReference type="Pfam" id="PF03729">
    <property type="entry name" value="DUF308"/>
    <property type="match status" value="1"/>
</dbReference>
<sequence length="188" mass="19931">MSDRFVSFRNPSGQGLKPGWFIGVGIFFVLLGMLAWTDVVTTTLASVVILGVLLIMAGMAQVLQSFMHRGLSVSGQWLSGIMGIFYIIAGLLMIEEPATGSVFLTAVLAGCLIFAGLSRTFWAAGHRGLSTWWTAAASGLVTLLVGILLYATLPWSGLSLFGTLIAVELIFAGIAAILFGMSLRKNAL</sequence>
<accession>A0A511B7Q7</accession>
<dbReference type="PANTHER" id="PTHR34989">
    <property type="entry name" value="PROTEIN HDED"/>
    <property type="match status" value="1"/>
</dbReference>
<keyword evidence="3" id="KW-1185">Reference proteome</keyword>
<evidence type="ECO:0000313" key="3">
    <source>
        <dbReference type="Proteomes" id="UP000321230"/>
    </source>
</evidence>
<gene>
    <name evidence="2" type="ORF">GWA01_16170</name>
</gene>
<dbReference type="InterPro" id="IPR005325">
    <property type="entry name" value="DUF308_memb"/>
</dbReference>
<dbReference type="InterPro" id="IPR052712">
    <property type="entry name" value="Acid_resist_chaperone_HdeD"/>
</dbReference>
<evidence type="ECO:0000313" key="2">
    <source>
        <dbReference type="EMBL" id="GEK93847.1"/>
    </source>
</evidence>
<feature type="transmembrane region" description="Helical" evidence="1">
    <location>
        <begin position="129"/>
        <end position="151"/>
    </location>
</feature>
<feature type="transmembrane region" description="Helical" evidence="1">
    <location>
        <begin position="100"/>
        <end position="117"/>
    </location>
</feature>
<dbReference type="AlphaFoldDB" id="A0A511B7Q7"/>
<protein>
    <recommendedName>
        <fullName evidence="4">HdeD</fullName>
    </recommendedName>
</protein>
<dbReference type="Proteomes" id="UP000321230">
    <property type="component" value="Unassembled WGS sequence"/>
</dbReference>
<organism evidence="2 3">
    <name type="scientific">Gluconobacter wancherniae NBRC 103581</name>
    <dbReference type="NCBI Taxonomy" id="656744"/>
    <lineage>
        <taxon>Bacteria</taxon>
        <taxon>Pseudomonadati</taxon>
        <taxon>Pseudomonadota</taxon>
        <taxon>Alphaproteobacteria</taxon>
        <taxon>Acetobacterales</taxon>
        <taxon>Acetobacteraceae</taxon>
        <taxon>Gluconobacter</taxon>
    </lineage>
</organism>
<feature type="transmembrane region" description="Helical" evidence="1">
    <location>
        <begin position="20"/>
        <end position="37"/>
    </location>
</feature>
<evidence type="ECO:0008006" key="4">
    <source>
        <dbReference type="Google" id="ProtNLM"/>
    </source>
</evidence>
<dbReference type="RefSeq" id="WP_146796099.1">
    <property type="nucleotide sequence ID" value="NZ_BARC01000003.1"/>
</dbReference>
<dbReference type="GO" id="GO:0005886">
    <property type="term" value="C:plasma membrane"/>
    <property type="evidence" value="ECO:0007669"/>
    <property type="project" value="TreeGrafter"/>
</dbReference>
<name>A0A511B7Q7_9PROT</name>
<feature type="transmembrane region" description="Helical" evidence="1">
    <location>
        <begin position="75"/>
        <end position="94"/>
    </location>
</feature>
<feature type="transmembrane region" description="Helical" evidence="1">
    <location>
        <begin position="43"/>
        <end position="63"/>
    </location>
</feature>
<feature type="transmembrane region" description="Helical" evidence="1">
    <location>
        <begin position="157"/>
        <end position="179"/>
    </location>
</feature>
<keyword evidence="1" id="KW-0812">Transmembrane</keyword>
<keyword evidence="1" id="KW-1133">Transmembrane helix</keyword>